<keyword evidence="12" id="KW-0234">DNA repair</keyword>
<keyword evidence="7" id="KW-0479">Metal-binding</keyword>
<sequence length="385" mass="43629">MDMCNVHGNIWEERGPDYRFLRTLEPEPGCFSEEERLRAINGPLIDWYREHARDLPWRKDRDAYHVWISEIMLQQTRVEAVKPYYLRFMEAFPNAEALAGAEDEVLLKMWEGLGYYSRARNLKKAAIRIRDEYGGELPASREELLTLPGIGSYTAGAVASIAFGIPAPAVDGNVLRVLSRFLGSRLDVSLSGTKKRFEKLLSETMDREEPGLYNQGLFEVGALVCVPNGAPRCGICPLAWLCRAKREGLWEELPVKASKKPRRVQEKTIFVLTSGTQVAIRKRPDKGLLASLYEFPGAEGCLSLENDWEKAADAAGVAREDIVSVEPLGEAKHIFSHVEWHMTGYHIRLKGKIPERFVAADIRELETRYPIPSAFEAYRKAFSER</sequence>
<evidence type="ECO:0000256" key="12">
    <source>
        <dbReference type="ARBA" id="ARBA00023204"/>
    </source>
</evidence>
<dbReference type="PANTHER" id="PTHR42944">
    <property type="entry name" value="ADENINE DNA GLYCOSYLASE"/>
    <property type="match status" value="1"/>
</dbReference>
<dbReference type="InterPro" id="IPR023170">
    <property type="entry name" value="HhH_base_excis_C"/>
</dbReference>
<dbReference type="InterPro" id="IPR011257">
    <property type="entry name" value="DNA_glycosylase"/>
</dbReference>
<dbReference type="Proteomes" id="UP000886860">
    <property type="component" value="Unassembled WGS sequence"/>
</dbReference>
<dbReference type="GO" id="GO:0051539">
    <property type="term" value="F:4 iron, 4 sulfur cluster binding"/>
    <property type="evidence" value="ECO:0007669"/>
    <property type="project" value="UniProtKB-UniRule"/>
</dbReference>
<reference evidence="16" key="2">
    <citation type="journal article" date="2021" name="PeerJ">
        <title>Extensive microbial diversity within the chicken gut microbiome revealed by metagenomics and culture.</title>
        <authorList>
            <person name="Gilroy R."/>
            <person name="Ravi A."/>
            <person name="Getino M."/>
            <person name="Pursley I."/>
            <person name="Horton D.L."/>
            <person name="Alikhan N.F."/>
            <person name="Baker D."/>
            <person name="Gharbi K."/>
            <person name="Hall N."/>
            <person name="Watson M."/>
            <person name="Adriaenssens E.M."/>
            <person name="Foster-Nyarko E."/>
            <person name="Jarju S."/>
            <person name="Secka A."/>
            <person name="Antonio M."/>
            <person name="Oren A."/>
            <person name="Chaudhuri R.R."/>
            <person name="La Ragione R."/>
            <person name="Hildebrand F."/>
            <person name="Pallen M.J."/>
        </authorList>
    </citation>
    <scope>NUCLEOTIDE SEQUENCE</scope>
    <source>
        <strain evidence="16">CHK123-3438</strain>
    </source>
</reference>
<evidence type="ECO:0000256" key="13">
    <source>
        <dbReference type="ARBA" id="ARBA00023295"/>
    </source>
</evidence>
<evidence type="ECO:0000256" key="10">
    <source>
        <dbReference type="ARBA" id="ARBA00023004"/>
    </source>
</evidence>
<dbReference type="NCBIfam" id="TIGR01084">
    <property type="entry name" value="mutY"/>
    <property type="match status" value="1"/>
</dbReference>
<keyword evidence="13 14" id="KW-0326">Glycosidase</keyword>
<evidence type="ECO:0000256" key="6">
    <source>
        <dbReference type="ARBA" id="ARBA00022485"/>
    </source>
</evidence>
<dbReference type="Gene3D" id="1.10.340.30">
    <property type="entry name" value="Hypothetical protein, domain 2"/>
    <property type="match status" value="1"/>
</dbReference>
<evidence type="ECO:0000256" key="8">
    <source>
        <dbReference type="ARBA" id="ARBA00022763"/>
    </source>
</evidence>
<dbReference type="InterPro" id="IPR005760">
    <property type="entry name" value="A/G_AdeGlyc_MutY"/>
</dbReference>
<keyword evidence="10 14" id="KW-0408">Iron</keyword>
<dbReference type="EMBL" id="DVKS01000106">
    <property type="protein sequence ID" value="HIT41704.1"/>
    <property type="molecule type" value="Genomic_DNA"/>
</dbReference>
<keyword evidence="11" id="KW-0411">Iron-sulfur</keyword>
<evidence type="ECO:0000256" key="4">
    <source>
        <dbReference type="ARBA" id="ARBA00012045"/>
    </source>
</evidence>
<evidence type="ECO:0000256" key="14">
    <source>
        <dbReference type="RuleBase" id="RU365096"/>
    </source>
</evidence>
<keyword evidence="8 14" id="KW-0227">DNA damage</keyword>
<dbReference type="InterPro" id="IPR000445">
    <property type="entry name" value="HhH_motif"/>
</dbReference>
<dbReference type="CDD" id="cd00056">
    <property type="entry name" value="ENDO3c"/>
    <property type="match status" value="1"/>
</dbReference>
<dbReference type="InterPro" id="IPR044298">
    <property type="entry name" value="MIG/MutY"/>
</dbReference>
<evidence type="ECO:0000256" key="3">
    <source>
        <dbReference type="ARBA" id="ARBA00008343"/>
    </source>
</evidence>
<accession>A0A9D1GKC6</accession>
<dbReference type="InterPro" id="IPR003265">
    <property type="entry name" value="HhH-GPD_domain"/>
</dbReference>
<dbReference type="GO" id="GO:0000701">
    <property type="term" value="F:purine-specific mismatch base pair DNA N-glycosylase activity"/>
    <property type="evidence" value="ECO:0007669"/>
    <property type="project" value="UniProtKB-EC"/>
</dbReference>
<reference evidence="16" key="1">
    <citation type="submission" date="2020-10" db="EMBL/GenBank/DDBJ databases">
        <authorList>
            <person name="Gilroy R."/>
        </authorList>
    </citation>
    <scope>NUCLEOTIDE SEQUENCE</scope>
    <source>
        <strain evidence="16">CHK123-3438</strain>
    </source>
</reference>
<gene>
    <name evidence="16" type="primary">mutY</name>
    <name evidence="16" type="ORF">IAB60_06340</name>
</gene>
<dbReference type="GO" id="GO:0035485">
    <property type="term" value="F:adenine/guanine mispair binding"/>
    <property type="evidence" value="ECO:0007669"/>
    <property type="project" value="TreeGrafter"/>
</dbReference>
<dbReference type="GO" id="GO:0032357">
    <property type="term" value="F:oxidized purine DNA binding"/>
    <property type="evidence" value="ECO:0007669"/>
    <property type="project" value="TreeGrafter"/>
</dbReference>
<dbReference type="CDD" id="cd03431">
    <property type="entry name" value="NUDIX_DNA_Glycosylase_C-MutY"/>
    <property type="match status" value="1"/>
</dbReference>
<dbReference type="Pfam" id="PF00633">
    <property type="entry name" value="HHH"/>
    <property type="match status" value="1"/>
</dbReference>
<name>A0A9D1GKC6_9FIRM</name>
<dbReference type="InterPro" id="IPR029119">
    <property type="entry name" value="MutY_C"/>
</dbReference>
<comment type="function">
    <text evidence="2">Adenine glycosylase active on G-A mispairs. MutY also corrects error-prone DNA synthesis past GO lesions which are due to the oxidatively damaged form of guanine: 7,8-dihydro-8-oxoguanine (8-oxo-dGTP).</text>
</comment>
<dbReference type="SMART" id="SM00478">
    <property type="entry name" value="ENDO3c"/>
    <property type="match status" value="1"/>
</dbReference>
<dbReference type="SUPFAM" id="SSF55811">
    <property type="entry name" value="Nudix"/>
    <property type="match status" value="1"/>
</dbReference>
<protein>
    <recommendedName>
        <fullName evidence="5 14">Adenine DNA glycosylase</fullName>
        <ecNumber evidence="4 14">3.2.2.31</ecNumber>
    </recommendedName>
</protein>
<dbReference type="SUPFAM" id="SSF48150">
    <property type="entry name" value="DNA-glycosylase"/>
    <property type="match status" value="1"/>
</dbReference>
<comment type="similarity">
    <text evidence="3 14">Belongs to the Nth/MutY family.</text>
</comment>
<dbReference type="GO" id="GO:0006298">
    <property type="term" value="P:mismatch repair"/>
    <property type="evidence" value="ECO:0007669"/>
    <property type="project" value="TreeGrafter"/>
</dbReference>
<evidence type="ECO:0000256" key="7">
    <source>
        <dbReference type="ARBA" id="ARBA00022723"/>
    </source>
</evidence>
<dbReference type="Gene3D" id="1.10.1670.10">
    <property type="entry name" value="Helix-hairpin-Helix base-excision DNA repair enzymes (C-terminal)"/>
    <property type="match status" value="1"/>
</dbReference>
<dbReference type="PROSITE" id="PS01155">
    <property type="entry name" value="ENDONUCLEASE_III_2"/>
    <property type="match status" value="1"/>
</dbReference>
<dbReference type="FunFam" id="1.10.340.30:FF:000002">
    <property type="entry name" value="Adenine DNA glycosylase"/>
    <property type="match status" value="1"/>
</dbReference>
<dbReference type="Pfam" id="PF14815">
    <property type="entry name" value="NUDIX_4"/>
    <property type="match status" value="1"/>
</dbReference>
<evidence type="ECO:0000256" key="5">
    <source>
        <dbReference type="ARBA" id="ARBA00022023"/>
    </source>
</evidence>
<evidence type="ECO:0000259" key="15">
    <source>
        <dbReference type="SMART" id="SM00478"/>
    </source>
</evidence>
<dbReference type="PANTHER" id="PTHR42944:SF1">
    <property type="entry name" value="ADENINE DNA GLYCOSYLASE"/>
    <property type="match status" value="1"/>
</dbReference>
<dbReference type="Pfam" id="PF00730">
    <property type="entry name" value="HhH-GPD"/>
    <property type="match status" value="1"/>
</dbReference>
<evidence type="ECO:0000313" key="17">
    <source>
        <dbReference type="Proteomes" id="UP000886860"/>
    </source>
</evidence>
<dbReference type="GO" id="GO:0006284">
    <property type="term" value="P:base-excision repair"/>
    <property type="evidence" value="ECO:0007669"/>
    <property type="project" value="UniProtKB-UniRule"/>
</dbReference>
<comment type="cofactor">
    <cofactor evidence="14">
        <name>[4Fe-4S] cluster</name>
        <dbReference type="ChEBI" id="CHEBI:49883"/>
    </cofactor>
    <text evidence="14">Binds 1 [4Fe-4S] cluster.</text>
</comment>
<dbReference type="GO" id="GO:0046872">
    <property type="term" value="F:metal ion binding"/>
    <property type="evidence" value="ECO:0007669"/>
    <property type="project" value="UniProtKB-UniRule"/>
</dbReference>
<dbReference type="InterPro" id="IPR004036">
    <property type="entry name" value="Endonuclease-III-like_CS2"/>
</dbReference>
<comment type="catalytic activity">
    <reaction evidence="1 14">
        <text>Hydrolyzes free adenine bases from 7,8-dihydro-8-oxoguanine:adenine mismatched double-stranded DNA, leaving an apurinic site.</text>
        <dbReference type="EC" id="3.2.2.31"/>
    </reaction>
</comment>
<dbReference type="AlphaFoldDB" id="A0A9D1GKC6"/>
<dbReference type="InterPro" id="IPR015797">
    <property type="entry name" value="NUDIX_hydrolase-like_dom_sf"/>
</dbReference>
<dbReference type="Gene3D" id="3.90.79.10">
    <property type="entry name" value="Nucleoside Triphosphate Pyrophosphohydrolase"/>
    <property type="match status" value="1"/>
</dbReference>
<feature type="domain" description="HhH-GPD" evidence="15">
    <location>
        <begin position="72"/>
        <end position="223"/>
    </location>
</feature>
<keyword evidence="9" id="KW-0378">Hydrolase</keyword>
<dbReference type="EC" id="3.2.2.31" evidence="4 14"/>
<comment type="caution">
    <text evidence="16">The sequence shown here is derived from an EMBL/GenBank/DDBJ whole genome shotgun (WGS) entry which is preliminary data.</text>
</comment>
<evidence type="ECO:0000313" key="16">
    <source>
        <dbReference type="EMBL" id="HIT41704.1"/>
    </source>
</evidence>
<evidence type="ECO:0000256" key="2">
    <source>
        <dbReference type="ARBA" id="ARBA00002933"/>
    </source>
</evidence>
<evidence type="ECO:0000256" key="9">
    <source>
        <dbReference type="ARBA" id="ARBA00022801"/>
    </source>
</evidence>
<proteinExistence type="inferred from homology"/>
<evidence type="ECO:0000256" key="11">
    <source>
        <dbReference type="ARBA" id="ARBA00023014"/>
    </source>
</evidence>
<evidence type="ECO:0000256" key="1">
    <source>
        <dbReference type="ARBA" id="ARBA00000843"/>
    </source>
</evidence>
<keyword evidence="6" id="KW-0004">4Fe-4S</keyword>
<dbReference type="GO" id="GO:0034039">
    <property type="term" value="F:8-oxo-7,8-dihydroguanine DNA N-glycosylase activity"/>
    <property type="evidence" value="ECO:0007669"/>
    <property type="project" value="TreeGrafter"/>
</dbReference>
<organism evidence="16 17">
    <name type="scientific">Candidatus Caccovicinus merdipullorum</name>
    <dbReference type="NCBI Taxonomy" id="2840724"/>
    <lineage>
        <taxon>Bacteria</taxon>
        <taxon>Bacillati</taxon>
        <taxon>Bacillota</taxon>
        <taxon>Clostridia</taxon>
        <taxon>Eubacteriales</taxon>
        <taxon>Candidatus Caccovicinus</taxon>
    </lineage>
</organism>